<dbReference type="Proteomes" id="UP001610444">
    <property type="component" value="Unassembled WGS sequence"/>
</dbReference>
<evidence type="ECO:0000313" key="1">
    <source>
        <dbReference type="EMBL" id="KAL2849728.1"/>
    </source>
</evidence>
<reference evidence="1 2" key="1">
    <citation type="submission" date="2024-07" db="EMBL/GenBank/DDBJ databases">
        <title>Section-level genome sequencing and comparative genomics of Aspergillus sections Usti and Cavernicolus.</title>
        <authorList>
            <consortium name="Lawrence Berkeley National Laboratory"/>
            <person name="Nybo J.L."/>
            <person name="Vesth T.C."/>
            <person name="Theobald S."/>
            <person name="Frisvad J.C."/>
            <person name="Larsen T.O."/>
            <person name="Kjaerboelling I."/>
            <person name="Rothschild-Mancinelli K."/>
            <person name="Lyhne E.K."/>
            <person name="Kogle M.E."/>
            <person name="Barry K."/>
            <person name="Clum A."/>
            <person name="Na H."/>
            <person name="Ledsgaard L."/>
            <person name="Lin J."/>
            <person name="Lipzen A."/>
            <person name="Kuo A."/>
            <person name="Riley R."/>
            <person name="Mondo S."/>
            <person name="LaButti K."/>
            <person name="Haridas S."/>
            <person name="Pangalinan J."/>
            <person name="Salamov A.A."/>
            <person name="Simmons B.A."/>
            <person name="Magnuson J.K."/>
            <person name="Chen J."/>
            <person name="Drula E."/>
            <person name="Henrissat B."/>
            <person name="Wiebenga A."/>
            <person name="Lubbers R.J."/>
            <person name="Gomes A.C."/>
            <person name="Macurrencykelacurrency M.R."/>
            <person name="Stajich J."/>
            <person name="Grigoriev I.V."/>
            <person name="Mortensen U.H."/>
            <person name="De vries R.P."/>
            <person name="Baker S.E."/>
            <person name="Andersen M.R."/>
        </authorList>
    </citation>
    <scope>NUCLEOTIDE SEQUENCE [LARGE SCALE GENOMIC DNA]</scope>
    <source>
        <strain evidence="1 2">CBS 756.74</strain>
    </source>
</reference>
<organism evidence="1 2">
    <name type="scientific">Aspergillus pseudodeflectus</name>
    <dbReference type="NCBI Taxonomy" id="176178"/>
    <lineage>
        <taxon>Eukaryota</taxon>
        <taxon>Fungi</taxon>
        <taxon>Dikarya</taxon>
        <taxon>Ascomycota</taxon>
        <taxon>Pezizomycotina</taxon>
        <taxon>Eurotiomycetes</taxon>
        <taxon>Eurotiomycetidae</taxon>
        <taxon>Eurotiales</taxon>
        <taxon>Aspergillaceae</taxon>
        <taxon>Aspergillus</taxon>
        <taxon>Aspergillus subgen. Nidulantes</taxon>
    </lineage>
</organism>
<name>A0ABR4KBQ8_9EURO</name>
<accession>A0ABR4KBQ8</accession>
<evidence type="ECO:0000313" key="2">
    <source>
        <dbReference type="Proteomes" id="UP001610444"/>
    </source>
</evidence>
<proteinExistence type="predicted"/>
<dbReference type="RefSeq" id="XP_070898953.1">
    <property type="nucleotide sequence ID" value="XM_071040217.1"/>
</dbReference>
<sequence length="115" mass="13309">MVWRSKYCVQRSFAKQIPPLEDFHVQCTGMMIGTIGQVAIVNWALDNIKGIDLYLGRNRQMHMPILADRLRHVYNRGRDRASMVLRPRVRVQIPLLPAYHRRTPVRVGSLGEEGD</sequence>
<gene>
    <name evidence="1" type="ORF">BJX68DRAFT_237571</name>
</gene>
<protein>
    <submittedName>
        <fullName evidence="1">Uncharacterized protein</fullName>
    </submittedName>
</protein>
<dbReference type="GeneID" id="98155381"/>
<dbReference type="EMBL" id="JBFXLR010000022">
    <property type="protein sequence ID" value="KAL2849728.1"/>
    <property type="molecule type" value="Genomic_DNA"/>
</dbReference>
<keyword evidence="2" id="KW-1185">Reference proteome</keyword>
<comment type="caution">
    <text evidence="1">The sequence shown here is derived from an EMBL/GenBank/DDBJ whole genome shotgun (WGS) entry which is preliminary data.</text>
</comment>